<dbReference type="EMBL" id="CP002959">
    <property type="protein sequence ID" value="AFM11442.1"/>
    <property type="molecule type" value="Genomic_DNA"/>
</dbReference>
<dbReference type="HOGENOM" id="CLU_1045624_0_0_12"/>
<dbReference type="STRING" id="869212.Turpa_0791"/>
<evidence type="ECO:0000313" key="1">
    <source>
        <dbReference type="EMBL" id="AFM11442.1"/>
    </source>
</evidence>
<gene>
    <name evidence="1" type="ordered locus">Turpa_0791</name>
</gene>
<name>I4B2D5_TURPD</name>
<protein>
    <recommendedName>
        <fullName evidence="3">Outer membrane protein beta-barrel domain-containing protein</fullName>
    </recommendedName>
</protein>
<dbReference type="AlphaFoldDB" id="I4B2D5"/>
<proteinExistence type="predicted"/>
<keyword evidence="2" id="KW-1185">Reference proteome</keyword>
<evidence type="ECO:0008006" key="3">
    <source>
        <dbReference type="Google" id="ProtNLM"/>
    </source>
</evidence>
<organism evidence="1 2">
    <name type="scientific">Turneriella parva (strain ATCC BAA-1111 / DSM 21527 / NCTC 11395 / H)</name>
    <name type="common">Leptospira parva</name>
    <dbReference type="NCBI Taxonomy" id="869212"/>
    <lineage>
        <taxon>Bacteria</taxon>
        <taxon>Pseudomonadati</taxon>
        <taxon>Spirochaetota</taxon>
        <taxon>Spirochaetia</taxon>
        <taxon>Leptospirales</taxon>
        <taxon>Leptospiraceae</taxon>
        <taxon>Turneriella</taxon>
    </lineage>
</organism>
<dbReference type="Proteomes" id="UP000006048">
    <property type="component" value="Chromosome"/>
</dbReference>
<dbReference type="KEGG" id="tpx:Turpa_0791"/>
<accession>I4B2D5</accession>
<sequence>MTTRTLSGRGTRMWPARFARQTLLWLALCCINPAISAFSYSPRPHLVFVEGSLGGGWNSAFSREADIVNGAGPFFWSHDGSFYRYRSSDLMLSAGFGYEFLMLPWVGFRAAYAYHSYLSNWTARTGTGRYSRSSVIGGQVAETDGYFIGPVFRYNPFGWPIHFEFPVLWGMHSGSYKPLQGYTEFRERNTSLPQLTDEYREQPLELSKWRFGLGFAFLQEGFPLYLSMQFLYEAAVTLTTVGPGDVMPAGSAWQSFMVTFAGGWRF</sequence>
<evidence type="ECO:0000313" key="2">
    <source>
        <dbReference type="Proteomes" id="UP000006048"/>
    </source>
</evidence>
<reference evidence="1 2" key="1">
    <citation type="submission" date="2012-06" db="EMBL/GenBank/DDBJ databases">
        <title>The complete chromosome of genome of Turneriella parva DSM 21527.</title>
        <authorList>
            <consortium name="US DOE Joint Genome Institute (JGI-PGF)"/>
            <person name="Lucas S."/>
            <person name="Han J."/>
            <person name="Lapidus A."/>
            <person name="Bruce D."/>
            <person name="Goodwin L."/>
            <person name="Pitluck S."/>
            <person name="Peters L."/>
            <person name="Kyrpides N."/>
            <person name="Mavromatis K."/>
            <person name="Ivanova N."/>
            <person name="Mikhailova N."/>
            <person name="Chertkov O."/>
            <person name="Detter J.C."/>
            <person name="Tapia R."/>
            <person name="Han C."/>
            <person name="Land M."/>
            <person name="Hauser L."/>
            <person name="Markowitz V."/>
            <person name="Cheng J.-F."/>
            <person name="Hugenholtz P."/>
            <person name="Woyke T."/>
            <person name="Wu D."/>
            <person name="Gronow S."/>
            <person name="Wellnitz S."/>
            <person name="Brambilla E."/>
            <person name="Klenk H.-P."/>
            <person name="Eisen J.A."/>
        </authorList>
    </citation>
    <scope>NUCLEOTIDE SEQUENCE [LARGE SCALE GENOMIC DNA]</scope>
    <source>
        <strain evidence="2">ATCC BAA-1111 / DSM 21527 / NCTC 11395 / H</strain>
    </source>
</reference>